<proteinExistence type="predicted"/>
<name>A0A2X3CSS8_KLEPN</name>
<evidence type="ECO:0000313" key="2">
    <source>
        <dbReference type="Proteomes" id="UP000251088"/>
    </source>
</evidence>
<dbReference type="EMBL" id="UAWN01000012">
    <property type="protein sequence ID" value="SQC14796.1"/>
    <property type="molecule type" value="Genomic_DNA"/>
</dbReference>
<reference evidence="1 2" key="1">
    <citation type="submission" date="2018-06" db="EMBL/GenBank/DDBJ databases">
        <authorList>
            <consortium name="Pathogen Informatics"/>
            <person name="Doyle S."/>
        </authorList>
    </citation>
    <scope>NUCLEOTIDE SEQUENCE [LARGE SCALE GENOMIC DNA]</scope>
    <source>
        <strain evidence="1 2">NCTC9128</strain>
    </source>
</reference>
<evidence type="ECO:0000313" key="1">
    <source>
        <dbReference type="EMBL" id="SQC14796.1"/>
    </source>
</evidence>
<dbReference type="AlphaFoldDB" id="A0A2X3CSS8"/>
<accession>A0A2X3CSS8</accession>
<organism evidence="1 2">
    <name type="scientific">Klebsiella pneumoniae</name>
    <dbReference type="NCBI Taxonomy" id="573"/>
    <lineage>
        <taxon>Bacteria</taxon>
        <taxon>Pseudomonadati</taxon>
        <taxon>Pseudomonadota</taxon>
        <taxon>Gammaproteobacteria</taxon>
        <taxon>Enterobacterales</taxon>
        <taxon>Enterobacteriaceae</taxon>
        <taxon>Klebsiella/Raoultella group</taxon>
        <taxon>Klebsiella</taxon>
        <taxon>Klebsiella pneumoniae complex</taxon>
    </lineage>
</organism>
<protein>
    <submittedName>
        <fullName evidence="1">Uncharacterized protein</fullName>
    </submittedName>
</protein>
<gene>
    <name evidence="1" type="ORF">NCTC9128_02896</name>
</gene>
<dbReference type="Proteomes" id="UP000251088">
    <property type="component" value="Unassembled WGS sequence"/>
</dbReference>
<sequence length="75" mass="8498">MTGEGHQLDLAFLAGFKAYRRARRDIQAIAGGLLTVELQRRVNLGEMVVRTDLNRPIAWFSTTTRQVARPVFRAI</sequence>